<feature type="non-terminal residue" evidence="3">
    <location>
        <position position="1"/>
    </location>
</feature>
<name>V4MSJ1_EUTSA</name>
<sequence>STSTMMSDLPEDLLEEILCRLRSTCKQWNRLFNDKRFTRKHIDKAAKQSMILIMLEKKLRICSLSVNHKVSPSIESKPRFEIYEINSDSWRILVTPNCRLLYTSPRNDQYDFYLVSFEFTTERFGRMRLPYQHSYQTLSLSVVREEKLSVLLQRTNTQWREIWVTNKIGEWNKVLTILDSPPFYGWIPISFWVDEEKEVVVCCKRMVVVYNAGEDNKVTQVDFVEAAMLGCLFV</sequence>
<keyword evidence="4" id="KW-1185">Reference proteome</keyword>
<dbReference type="KEGG" id="eus:EUTSA_v10027516mg"/>
<proteinExistence type="predicted"/>
<dbReference type="InterPro" id="IPR006527">
    <property type="entry name" value="F-box-assoc_dom_typ1"/>
</dbReference>
<dbReference type="InterPro" id="IPR017451">
    <property type="entry name" value="F-box-assoc_interact_dom"/>
</dbReference>
<organism evidence="3 4">
    <name type="scientific">Eutrema salsugineum</name>
    <name type="common">Saltwater cress</name>
    <name type="synonym">Sisymbrium salsugineum</name>
    <dbReference type="NCBI Taxonomy" id="72664"/>
    <lineage>
        <taxon>Eukaryota</taxon>
        <taxon>Viridiplantae</taxon>
        <taxon>Streptophyta</taxon>
        <taxon>Embryophyta</taxon>
        <taxon>Tracheophyta</taxon>
        <taxon>Spermatophyta</taxon>
        <taxon>Magnoliopsida</taxon>
        <taxon>eudicotyledons</taxon>
        <taxon>Gunneridae</taxon>
        <taxon>Pentapetalae</taxon>
        <taxon>rosids</taxon>
        <taxon>malvids</taxon>
        <taxon>Brassicales</taxon>
        <taxon>Brassicaceae</taxon>
        <taxon>Eutremeae</taxon>
        <taxon>Eutrema</taxon>
    </lineage>
</organism>
<dbReference type="Pfam" id="PF07734">
    <property type="entry name" value="FBA_1"/>
    <property type="match status" value="1"/>
</dbReference>
<dbReference type="Gramene" id="ESQ56258">
    <property type="protein sequence ID" value="ESQ56258"/>
    <property type="gene ID" value="EUTSA_v10027516mg"/>
</dbReference>
<dbReference type="NCBIfam" id="TIGR01640">
    <property type="entry name" value="F_box_assoc_1"/>
    <property type="match status" value="1"/>
</dbReference>
<evidence type="ECO:0000313" key="3">
    <source>
        <dbReference type="EMBL" id="ESQ56258.1"/>
    </source>
</evidence>
<dbReference type="OMA" id="VEEILCH"/>
<dbReference type="EMBL" id="KI517384">
    <property type="protein sequence ID" value="ESQ56258.1"/>
    <property type="molecule type" value="Genomic_DNA"/>
</dbReference>
<dbReference type="InterPro" id="IPR001810">
    <property type="entry name" value="F-box_dom"/>
</dbReference>
<dbReference type="Pfam" id="PF00646">
    <property type="entry name" value="F-box"/>
    <property type="match status" value="1"/>
</dbReference>
<dbReference type="SUPFAM" id="SSF81383">
    <property type="entry name" value="F-box domain"/>
    <property type="match status" value="1"/>
</dbReference>
<reference evidence="3 4" key="1">
    <citation type="journal article" date="2013" name="Front. Plant Sci.">
        <title>The Reference Genome of the Halophytic Plant Eutrema salsugineum.</title>
        <authorList>
            <person name="Yang R."/>
            <person name="Jarvis D.E."/>
            <person name="Chen H."/>
            <person name="Beilstein M.A."/>
            <person name="Grimwood J."/>
            <person name="Jenkins J."/>
            <person name="Shu S."/>
            <person name="Prochnik S."/>
            <person name="Xin M."/>
            <person name="Ma C."/>
            <person name="Schmutz J."/>
            <person name="Wing R.A."/>
            <person name="Mitchell-Olds T."/>
            <person name="Schumaker K.S."/>
            <person name="Wang X."/>
        </authorList>
    </citation>
    <scope>NUCLEOTIDE SEQUENCE [LARGE SCALE GENOMIC DNA]</scope>
</reference>
<accession>V4MSJ1</accession>
<dbReference type="AlphaFoldDB" id="V4MSJ1"/>
<feature type="domain" description="F-box associated beta-propeller type 1" evidence="2">
    <location>
        <begin position="74"/>
        <end position="227"/>
    </location>
</feature>
<gene>
    <name evidence="3" type="ORF">EUTSA_v10027516mg</name>
</gene>
<evidence type="ECO:0000259" key="1">
    <source>
        <dbReference type="Pfam" id="PF00646"/>
    </source>
</evidence>
<protein>
    <submittedName>
        <fullName evidence="3">Uncharacterized protein</fullName>
    </submittedName>
</protein>
<evidence type="ECO:0000259" key="2">
    <source>
        <dbReference type="Pfam" id="PF07734"/>
    </source>
</evidence>
<dbReference type="InterPro" id="IPR036047">
    <property type="entry name" value="F-box-like_dom_sf"/>
</dbReference>
<feature type="domain" description="F-box" evidence="1">
    <location>
        <begin position="7"/>
        <end position="40"/>
    </location>
</feature>
<dbReference type="Proteomes" id="UP000030689">
    <property type="component" value="Unassembled WGS sequence"/>
</dbReference>
<evidence type="ECO:0000313" key="4">
    <source>
        <dbReference type="Proteomes" id="UP000030689"/>
    </source>
</evidence>